<gene>
    <name evidence="3" type="ORF">EW026_g8135</name>
</gene>
<feature type="region of interest" description="Disordered" evidence="2">
    <location>
        <begin position="438"/>
        <end position="459"/>
    </location>
</feature>
<reference evidence="3 4" key="1">
    <citation type="submission" date="2019-02" db="EMBL/GenBank/DDBJ databases">
        <title>Genome sequencing of the rare red list fungi Phlebia centrifuga.</title>
        <authorList>
            <person name="Buettner E."/>
            <person name="Kellner H."/>
        </authorList>
    </citation>
    <scope>NUCLEOTIDE SEQUENCE [LARGE SCALE GENOMIC DNA]</scope>
    <source>
        <strain evidence="3 4">DSM 108282</strain>
    </source>
</reference>
<keyword evidence="1" id="KW-0175">Coiled coil</keyword>
<feature type="region of interest" description="Disordered" evidence="2">
    <location>
        <begin position="335"/>
        <end position="424"/>
    </location>
</feature>
<evidence type="ECO:0000256" key="1">
    <source>
        <dbReference type="SAM" id="Coils"/>
    </source>
</evidence>
<feature type="region of interest" description="Disordered" evidence="2">
    <location>
        <begin position="143"/>
        <end position="209"/>
    </location>
</feature>
<evidence type="ECO:0000313" key="3">
    <source>
        <dbReference type="EMBL" id="THG92956.1"/>
    </source>
</evidence>
<feature type="coiled-coil region" evidence="1">
    <location>
        <begin position="96"/>
        <end position="123"/>
    </location>
</feature>
<dbReference type="AlphaFoldDB" id="A0A4S4K5D6"/>
<dbReference type="EMBL" id="SGPJ01000848">
    <property type="protein sequence ID" value="THG92956.1"/>
    <property type="molecule type" value="Genomic_DNA"/>
</dbReference>
<feature type="compositionally biased region" description="Polar residues" evidence="2">
    <location>
        <begin position="351"/>
        <end position="377"/>
    </location>
</feature>
<feature type="compositionally biased region" description="Low complexity" evidence="2">
    <location>
        <begin position="143"/>
        <end position="162"/>
    </location>
</feature>
<feature type="region of interest" description="Disordered" evidence="2">
    <location>
        <begin position="221"/>
        <end position="301"/>
    </location>
</feature>
<keyword evidence="4" id="KW-1185">Reference proteome</keyword>
<protein>
    <submittedName>
        <fullName evidence="3">Uncharacterized protein</fullName>
    </submittedName>
</protein>
<comment type="caution">
    <text evidence="3">The sequence shown here is derived from an EMBL/GenBank/DDBJ whole genome shotgun (WGS) entry which is preliminary data.</text>
</comment>
<feature type="compositionally biased region" description="Low complexity" evidence="2">
    <location>
        <begin position="382"/>
        <end position="408"/>
    </location>
</feature>
<proteinExistence type="predicted"/>
<feature type="compositionally biased region" description="Basic and acidic residues" evidence="2">
    <location>
        <begin position="183"/>
        <end position="199"/>
    </location>
</feature>
<name>A0A4S4K5D6_9APHY</name>
<evidence type="ECO:0000256" key="2">
    <source>
        <dbReference type="SAM" id="MobiDB-lite"/>
    </source>
</evidence>
<accession>A0A4S4K5D6</accession>
<dbReference type="Proteomes" id="UP000309038">
    <property type="component" value="Unassembled WGS sequence"/>
</dbReference>
<organism evidence="3 4">
    <name type="scientific">Hermanssonia centrifuga</name>
    <dbReference type="NCBI Taxonomy" id="98765"/>
    <lineage>
        <taxon>Eukaryota</taxon>
        <taxon>Fungi</taxon>
        <taxon>Dikarya</taxon>
        <taxon>Basidiomycota</taxon>
        <taxon>Agaricomycotina</taxon>
        <taxon>Agaricomycetes</taxon>
        <taxon>Polyporales</taxon>
        <taxon>Meruliaceae</taxon>
        <taxon>Hermanssonia</taxon>
    </lineage>
</organism>
<evidence type="ECO:0000313" key="4">
    <source>
        <dbReference type="Proteomes" id="UP000309038"/>
    </source>
</evidence>
<feature type="compositionally biased region" description="Low complexity" evidence="2">
    <location>
        <begin position="268"/>
        <end position="282"/>
    </location>
</feature>
<feature type="compositionally biased region" description="Low complexity" evidence="2">
    <location>
        <begin position="221"/>
        <end position="233"/>
    </location>
</feature>
<sequence>MDRLAQLGLHPETPQRTAVERELAAIIVHLTSKPVPDALQLAAQADTIAQLTLQREYLLREKEDATRRFSAERDAWHRTAQALVSQRSAAEYITKEDVVDRQVTRLEDENKALKQKLSLTTHRMSVLESELFHLRPLLVMEDPTPSTSTESFSFPSLSVPPLAHVHANPRAERQAMRRRVRKEVKEREAWKERERDRDSIGTVSGRDEEEIVDGVQGASSFQQVLQSQAQTAQRPSHPYYRTSKEREMDLAHPTPRRTRPPPSSLANTPSSSKLTIPSSSSLFPSMQTASGRASGGRGGGPLMTDARAECILLAARTVGKRRAGIMAGILKEKESVKTEKDEETEKEDSVASTVSGTGRKTSGRNVGTTQDPLTQGPNEAGPSTLASSSSSLPTPSPSRPLKTSSSTPAMSPSHPGGPLAYAALPGVNSVPHVLYVNPMPLTSAGAGASTESDAQEGGE</sequence>